<accession>A0AAU6Q3J7</accession>
<protein>
    <submittedName>
        <fullName evidence="1">Uncharacterized protein</fullName>
    </submittedName>
</protein>
<organism evidence="1">
    <name type="scientific">Deinococcus sp. VB142</name>
    <dbReference type="NCBI Taxonomy" id="3112952"/>
    <lineage>
        <taxon>Bacteria</taxon>
        <taxon>Thermotogati</taxon>
        <taxon>Deinococcota</taxon>
        <taxon>Deinococci</taxon>
        <taxon>Deinococcales</taxon>
        <taxon>Deinococcaceae</taxon>
        <taxon>Deinococcus</taxon>
    </lineage>
</organism>
<sequence>MIAAFRNALLSLLPTSEDVLVRQLSTMQDRDWTPLAELFAARLPEFDAVIAMPDTQLMAQQVARMRGVPLLDAQFSESGLQLYAGGIGGEALLLTAHLKAGDAEADVTEQAKAQGLLVTVVGAAVERTSLGGRNRLTLHGVTVRAAMQVADTPGGLNIERRAPDRWTASA</sequence>
<gene>
    <name evidence="1" type="ORF">WDJ50_03465</name>
</gene>
<dbReference type="EMBL" id="CP149782">
    <property type="protein sequence ID" value="WYF45193.1"/>
    <property type="molecule type" value="Genomic_DNA"/>
</dbReference>
<dbReference type="RefSeq" id="WP_339096368.1">
    <property type="nucleotide sequence ID" value="NZ_CP149782.1"/>
</dbReference>
<name>A0AAU6Q3J7_9DEIO</name>
<proteinExistence type="predicted"/>
<reference evidence="1" key="1">
    <citation type="submission" date="2024-03" db="EMBL/GenBank/DDBJ databases">
        <title>Deinococcus weizhi sp. nov., isolated from human skin.</title>
        <authorList>
            <person name="Wei Z."/>
            <person name="Tian F."/>
            <person name="Yang C."/>
            <person name="Xin L.T."/>
            <person name="Wen Z.J."/>
            <person name="Lan K.C."/>
            <person name="Yu L."/>
            <person name="Zhe W."/>
            <person name="Dan F.D."/>
            <person name="Jun W."/>
            <person name="Rui Z."/>
            <person name="Yong X.J."/>
            <person name="Ting Y."/>
            <person name="Wei X."/>
            <person name="Xu Z.G."/>
            <person name="Xin Z."/>
            <person name="Dong F.G."/>
            <person name="Ni X.M."/>
            <person name="Zheng M.G."/>
            <person name="Chun Y."/>
            <person name="Qian W.X."/>
        </authorList>
    </citation>
    <scope>NUCLEOTIDE SEQUENCE</scope>
    <source>
        <strain evidence="1">VB142</strain>
    </source>
</reference>
<evidence type="ECO:0000313" key="1">
    <source>
        <dbReference type="EMBL" id="WYF45193.1"/>
    </source>
</evidence>
<dbReference type="AlphaFoldDB" id="A0AAU6Q3J7"/>